<feature type="coiled-coil region" evidence="1">
    <location>
        <begin position="44"/>
        <end position="71"/>
    </location>
</feature>
<name>A0A6C0L4N0_9ZZZZ</name>
<evidence type="ECO:0000256" key="1">
    <source>
        <dbReference type="SAM" id="Coils"/>
    </source>
</evidence>
<accession>A0A6C0L4N0</accession>
<reference evidence="2" key="1">
    <citation type="journal article" date="2020" name="Nature">
        <title>Giant virus diversity and host interactions through global metagenomics.</title>
        <authorList>
            <person name="Schulz F."/>
            <person name="Roux S."/>
            <person name="Paez-Espino D."/>
            <person name="Jungbluth S."/>
            <person name="Walsh D.A."/>
            <person name="Denef V.J."/>
            <person name="McMahon K.D."/>
            <person name="Konstantinidis K.T."/>
            <person name="Eloe-Fadrosh E.A."/>
            <person name="Kyrpides N.C."/>
            <person name="Woyke T."/>
        </authorList>
    </citation>
    <scope>NUCLEOTIDE SEQUENCE</scope>
    <source>
        <strain evidence="2">GVMAG-S-ERX555907-94</strain>
    </source>
</reference>
<organism evidence="2">
    <name type="scientific">viral metagenome</name>
    <dbReference type="NCBI Taxonomy" id="1070528"/>
    <lineage>
        <taxon>unclassified sequences</taxon>
        <taxon>metagenomes</taxon>
        <taxon>organismal metagenomes</taxon>
    </lineage>
</organism>
<keyword evidence="1" id="KW-0175">Coiled coil</keyword>
<dbReference type="EMBL" id="MN741029">
    <property type="protein sequence ID" value="QHU23428.1"/>
    <property type="molecule type" value="Genomic_DNA"/>
</dbReference>
<evidence type="ECO:0000313" key="2">
    <source>
        <dbReference type="EMBL" id="QHU23428.1"/>
    </source>
</evidence>
<dbReference type="AlphaFoldDB" id="A0A6C0L4N0"/>
<proteinExistence type="predicted"/>
<sequence length="83" mass="9652">MSDSLSLSSRSDAESFNEDYDNKLKPLLLYESNDPIRSAYFLSEWQLNNEVKKLETMLQATEKQKKIVEVLKKSHKTIKEALD</sequence>
<protein>
    <submittedName>
        <fullName evidence="2">Uncharacterized protein</fullName>
    </submittedName>
</protein>